<evidence type="ECO:0000256" key="2">
    <source>
        <dbReference type="ARBA" id="ARBA00008711"/>
    </source>
</evidence>
<dbReference type="EMBL" id="QEAO01000004">
    <property type="protein sequence ID" value="TPX36587.1"/>
    <property type="molecule type" value="Genomic_DNA"/>
</dbReference>
<dbReference type="GO" id="GO:0003908">
    <property type="term" value="F:methylated-DNA-[protein]-cysteine S-methyltransferase activity"/>
    <property type="evidence" value="ECO:0007669"/>
    <property type="project" value="UniProtKB-EC"/>
</dbReference>
<comment type="catalytic activity">
    <reaction evidence="1">
        <text>a 4-O-methyl-thymidine in DNA + L-cysteinyl-[protein] = a thymidine in DNA + S-methyl-L-cysteinyl-[protein]</text>
        <dbReference type="Rhea" id="RHEA:53428"/>
        <dbReference type="Rhea" id="RHEA-COMP:10131"/>
        <dbReference type="Rhea" id="RHEA-COMP:10132"/>
        <dbReference type="Rhea" id="RHEA-COMP:13555"/>
        <dbReference type="Rhea" id="RHEA-COMP:13556"/>
        <dbReference type="ChEBI" id="CHEBI:29950"/>
        <dbReference type="ChEBI" id="CHEBI:82612"/>
        <dbReference type="ChEBI" id="CHEBI:137386"/>
        <dbReference type="ChEBI" id="CHEBI:137387"/>
        <dbReference type="EC" id="2.1.1.63"/>
    </reaction>
</comment>
<accession>A0A507C6C6</accession>
<dbReference type="PANTHER" id="PTHR10815:SF13">
    <property type="entry name" value="METHYLATED-DNA--PROTEIN-CYSTEINE METHYLTRANSFERASE"/>
    <property type="match status" value="1"/>
</dbReference>
<evidence type="ECO:0000256" key="7">
    <source>
        <dbReference type="ARBA" id="ARBA00022763"/>
    </source>
</evidence>
<dbReference type="PANTHER" id="PTHR10815">
    <property type="entry name" value="METHYLATED-DNA--PROTEIN-CYSTEINE METHYLTRANSFERASE"/>
    <property type="match status" value="1"/>
</dbReference>
<keyword evidence="6" id="KW-0808">Transferase</keyword>
<evidence type="ECO:0000313" key="15">
    <source>
        <dbReference type="Proteomes" id="UP000319731"/>
    </source>
</evidence>
<sequence length="205" mass="22849">MPKSARLRVSKSAITNTNNMNRLLTYSFAPFPNNRFLTLAATSTSLVYVHLNTKSEDASNDTGLPHPDLVAFAKKHKTSIPKIDMDDQHSVLQLAKEELARYFDGELKEFRTPVEHLTGTEFQRKCWAALQTIPFGSVWDYSRLAEEIGSSKAVRAVGSANGSNPIPIFVPCHRVIGKDKTMRGYGMGGEEIKLQLLELEKAKIL</sequence>
<dbReference type="Gene3D" id="1.10.10.10">
    <property type="entry name" value="Winged helix-like DNA-binding domain superfamily/Winged helix DNA-binding domain"/>
    <property type="match status" value="1"/>
</dbReference>
<evidence type="ECO:0000256" key="12">
    <source>
        <dbReference type="ARBA" id="ARBA00049348"/>
    </source>
</evidence>
<keyword evidence="7" id="KW-0227">DNA damage</keyword>
<evidence type="ECO:0000256" key="3">
    <source>
        <dbReference type="ARBA" id="ARBA00011918"/>
    </source>
</evidence>
<evidence type="ECO:0000256" key="6">
    <source>
        <dbReference type="ARBA" id="ARBA00022679"/>
    </source>
</evidence>
<dbReference type="GO" id="GO:0006281">
    <property type="term" value="P:DNA repair"/>
    <property type="evidence" value="ECO:0007669"/>
    <property type="project" value="UniProtKB-KW"/>
</dbReference>
<dbReference type="InterPro" id="IPR014048">
    <property type="entry name" value="MethylDNA_cys_MeTrfase_DNA-bd"/>
</dbReference>
<dbReference type="RefSeq" id="XP_031026801.1">
    <property type="nucleotide sequence ID" value="XM_031167181.1"/>
</dbReference>
<evidence type="ECO:0000256" key="5">
    <source>
        <dbReference type="ARBA" id="ARBA00022603"/>
    </source>
</evidence>
<dbReference type="AlphaFoldDB" id="A0A507C6C6"/>
<evidence type="ECO:0000256" key="8">
    <source>
        <dbReference type="ARBA" id="ARBA00023204"/>
    </source>
</evidence>
<evidence type="ECO:0000313" key="14">
    <source>
        <dbReference type="EMBL" id="TPX36587.1"/>
    </source>
</evidence>
<dbReference type="InterPro" id="IPR036217">
    <property type="entry name" value="MethylDNA_cys_MeTrfase_DNAb"/>
</dbReference>
<keyword evidence="5" id="KW-0489">Methyltransferase</keyword>
<dbReference type="STRING" id="1806994.A0A507C6C6"/>
<dbReference type="OrthoDB" id="1907495at2759"/>
<evidence type="ECO:0000256" key="4">
    <source>
        <dbReference type="ARBA" id="ARBA00015377"/>
    </source>
</evidence>
<dbReference type="PROSITE" id="PS00374">
    <property type="entry name" value="MGMT"/>
    <property type="match status" value="1"/>
</dbReference>
<comment type="caution">
    <text evidence="14">The sequence shown here is derived from an EMBL/GenBank/DDBJ whole genome shotgun (WGS) entry which is preliminary data.</text>
</comment>
<dbReference type="InterPro" id="IPR036388">
    <property type="entry name" value="WH-like_DNA-bd_sf"/>
</dbReference>
<gene>
    <name evidence="14" type="ORF">SmJEL517_g01253</name>
</gene>
<dbReference type="Pfam" id="PF01035">
    <property type="entry name" value="DNA_binding_1"/>
    <property type="match status" value="1"/>
</dbReference>
<dbReference type="EC" id="2.1.1.63" evidence="3"/>
<dbReference type="Gene3D" id="3.30.160.70">
    <property type="entry name" value="Methylated DNA-protein cysteine methyltransferase domain"/>
    <property type="match status" value="1"/>
</dbReference>
<evidence type="ECO:0000256" key="9">
    <source>
        <dbReference type="ARBA" id="ARBA00030795"/>
    </source>
</evidence>
<protein>
    <recommendedName>
        <fullName evidence="4">Methylated-DNA--protein-cysteine methyltransferase</fullName>
        <ecNumber evidence="3">2.1.1.63</ecNumber>
    </recommendedName>
    <alternativeName>
        <fullName evidence="9">6-O-methylguanine-DNA methyltransferase</fullName>
    </alternativeName>
    <alternativeName>
        <fullName evidence="11">DNA repair MTase</fullName>
    </alternativeName>
    <alternativeName>
        <fullName evidence="10">O-6-methylguanine-DNA-alkyltransferase</fullName>
    </alternativeName>
</protein>
<comment type="similarity">
    <text evidence="2">Belongs to the MGMT family.</text>
</comment>
<feature type="domain" description="Methylated-DNA-[protein]-cysteine S-methyltransferase DNA binding" evidence="13">
    <location>
        <begin position="121"/>
        <end position="201"/>
    </location>
</feature>
<name>A0A507C6C6_9FUNG</name>
<evidence type="ECO:0000259" key="13">
    <source>
        <dbReference type="Pfam" id="PF01035"/>
    </source>
</evidence>
<dbReference type="InterPro" id="IPR001497">
    <property type="entry name" value="MethylDNA_cys_MeTrfase_AS"/>
</dbReference>
<organism evidence="14 15">
    <name type="scientific">Synchytrium microbalum</name>
    <dbReference type="NCBI Taxonomy" id="1806994"/>
    <lineage>
        <taxon>Eukaryota</taxon>
        <taxon>Fungi</taxon>
        <taxon>Fungi incertae sedis</taxon>
        <taxon>Chytridiomycota</taxon>
        <taxon>Chytridiomycota incertae sedis</taxon>
        <taxon>Chytridiomycetes</taxon>
        <taxon>Synchytriales</taxon>
        <taxon>Synchytriaceae</taxon>
        <taxon>Synchytrium</taxon>
    </lineage>
</organism>
<comment type="catalytic activity">
    <reaction evidence="12">
        <text>a 6-O-methyl-2'-deoxyguanosine in DNA + L-cysteinyl-[protein] = S-methyl-L-cysteinyl-[protein] + a 2'-deoxyguanosine in DNA</text>
        <dbReference type="Rhea" id="RHEA:24000"/>
        <dbReference type="Rhea" id="RHEA-COMP:10131"/>
        <dbReference type="Rhea" id="RHEA-COMP:10132"/>
        <dbReference type="Rhea" id="RHEA-COMP:11367"/>
        <dbReference type="Rhea" id="RHEA-COMP:11368"/>
        <dbReference type="ChEBI" id="CHEBI:29950"/>
        <dbReference type="ChEBI" id="CHEBI:82612"/>
        <dbReference type="ChEBI" id="CHEBI:85445"/>
        <dbReference type="ChEBI" id="CHEBI:85448"/>
        <dbReference type="EC" id="2.1.1.63"/>
    </reaction>
</comment>
<dbReference type="FunFam" id="1.10.10.10:FF:000214">
    <property type="entry name" value="Methylated-DNA--protein-cysteine methyltransferase"/>
    <property type="match status" value="1"/>
</dbReference>
<dbReference type="SUPFAM" id="SSF53155">
    <property type="entry name" value="Methylated DNA-protein cysteine methyltransferase domain"/>
    <property type="match status" value="1"/>
</dbReference>
<evidence type="ECO:0000256" key="11">
    <source>
        <dbReference type="ARBA" id="ARBA00033095"/>
    </source>
</evidence>
<dbReference type="NCBIfam" id="TIGR00589">
    <property type="entry name" value="ogt"/>
    <property type="match status" value="1"/>
</dbReference>
<keyword evidence="8" id="KW-0234">DNA repair</keyword>
<reference evidence="14 15" key="1">
    <citation type="journal article" date="2019" name="Sci. Rep.">
        <title>Comparative genomics of chytrid fungi reveal insights into the obligate biotrophic and pathogenic lifestyle of Synchytrium endobioticum.</title>
        <authorList>
            <person name="van de Vossenberg B.T.L.H."/>
            <person name="Warris S."/>
            <person name="Nguyen H.D.T."/>
            <person name="van Gent-Pelzer M.P.E."/>
            <person name="Joly D.L."/>
            <person name="van de Geest H.C."/>
            <person name="Bonants P.J.M."/>
            <person name="Smith D.S."/>
            <person name="Levesque C.A."/>
            <person name="van der Lee T.A.J."/>
        </authorList>
    </citation>
    <scope>NUCLEOTIDE SEQUENCE [LARGE SCALE GENOMIC DNA]</scope>
    <source>
        <strain evidence="14 15">JEL517</strain>
    </source>
</reference>
<evidence type="ECO:0000256" key="1">
    <source>
        <dbReference type="ARBA" id="ARBA00001286"/>
    </source>
</evidence>
<dbReference type="Proteomes" id="UP000319731">
    <property type="component" value="Unassembled WGS sequence"/>
</dbReference>
<dbReference type="GeneID" id="42002478"/>
<dbReference type="GO" id="GO:0032259">
    <property type="term" value="P:methylation"/>
    <property type="evidence" value="ECO:0007669"/>
    <property type="project" value="UniProtKB-KW"/>
</dbReference>
<evidence type="ECO:0000256" key="10">
    <source>
        <dbReference type="ARBA" id="ARBA00031621"/>
    </source>
</evidence>
<dbReference type="CDD" id="cd06445">
    <property type="entry name" value="ATase"/>
    <property type="match status" value="1"/>
</dbReference>
<dbReference type="SUPFAM" id="SSF46767">
    <property type="entry name" value="Methylated DNA-protein cysteine methyltransferase, C-terminal domain"/>
    <property type="match status" value="1"/>
</dbReference>
<keyword evidence="15" id="KW-1185">Reference proteome</keyword>
<dbReference type="InterPro" id="IPR036631">
    <property type="entry name" value="MGMT_N_sf"/>
</dbReference>
<proteinExistence type="inferred from homology"/>